<evidence type="ECO:0000256" key="2">
    <source>
        <dbReference type="ARBA" id="ARBA00023002"/>
    </source>
</evidence>
<organism evidence="6 7">
    <name type="scientific">Aquisalimonas asiatica</name>
    <dbReference type="NCBI Taxonomy" id="406100"/>
    <lineage>
        <taxon>Bacteria</taxon>
        <taxon>Pseudomonadati</taxon>
        <taxon>Pseudomonadota</taxon>
        <taxon>Gammaproteobacteria</taxon>
        <taxon>Chromatiales</taxon>
        <taxon>Ectothiorhodospiraceae</taxon>
        <taxon>Aquisalimonas</taxon>
    </lineage>
</organism>
<dbReference type="GO" id="GO:0005737">
    <property type="term" value="C:cytoplasm"/>
    <property type="evidence" value="ECO:0007669"/>
    <property type="project" value="TreeGrafter"/>
</dbReference>
<dbReference type="Pfam" id="PF01641">
    <property type="entry name" value="SelR"/>
    <property type="match status" value="1"/>
</dbReference>
<dbReference type="Gene3D" id="2.170.150.20">
    <property type="entry name" value="Peptide methionine sulfoxide reductase"/>
    <property type="match status" value="1"/>
</dbReference>
<evidence type="ECO:0000256" key="4">
    <source>
        <dbReference type="SAM" id="SignalP"/>
    </source>
</evidence>
<feature type="chain" id="PRO_5011520033" description="peptide-methionine (R)-S-oxide reductase" evidence="4">
    <location>
        <begin position="26"/>
        <end position="182"/>
    </location>
</feature>
<name>A0A1H8QY06_9GAMM</name>
<comment type="catalytic activity">
    <reaction evidence="3">
        <text>L-methionyl-[protein] + [thioredoxin]-disulfide + H2O = L-methionyl-(R)-S-oxide-[protein] + [thioredoxin]-dithiol</text>
        <dbReference type="Rhea" id="RHEA:24164"/>
        <dbReference type="Rhea" id="RHEA-COMP:10698"/>
        <dbReference type="Rhea" id="RHEA-COMP:10700"/>
        <dbReference type="Rhea" id="RHEA-COMP:12313"/>
        <dbReference type="Rhea" id="RHEA-COMP:12314"/>
        <dbReference type="ChEBI" id="CHEBI:15377"/>
        <dbReference type="ChEBI" id="CHEBI:16044"/>
        <dbReference type="ChEBI" id="CHEBI:29950"/>
        <dbReference type="ChEBI" id="CHEBI:45764"/>
        <dbReference type="ChEBI" id="CHEBI:50058"/>
        <dbReference type="EC" id="1.8.4.12"/>
    </reaction>
</comment>
<dbReference type="PANTHER" id="PTHR10173">
    <property type="entry name" value="METHIONINE SULFOXIDE REDUCTASE"/>
    <property type="match status" value="1"/>
</dbReference>
<reference evidence="6 7" key="1">
    <citation type="submission" date="2016-10" db="EMBL/GenBank/DDBJ databases">
        <authorList>
            <person name="de Groot N.N."/>
        </authorList>
    </citation>
    <scope>NUCLEOTIDE SEQUENCE [LARGE SCALE GENOMIC DNA]</scope>
    <source>
        <strain evidence="6 7">CGMCC 1.6291</strain>
    </source>
</reference>
<dbReference type="PANTHER" id="PTHR10173:SF57">
    <property type="entry name" value="PEPTIDE-METHIONINE (R)-S-OXIDE REDUCTASE"/>
    <property type="match status" value="1"/>
</dbReference>
<dbReference type="GO" id="GO:0033743">
    <property type="term" value="F:peptide-methionine (R)-S-oxide reductase activity"/>
    <property type="evidence" value="ECO:0007669"/>
    <property type="project" value="UniProtKB-EC"/>
</dbReference>
<keyword evidence="7" id="KW-1185">Reference proteome</keyword>
<dbReference type="GO" id="GO:0030091">
    <property type="term" value="P:protein repair"/>
    <property type="evidence" value="ECO:0007669"/>
    <property type="project" value="InterPro"/>
</dbReference>
<dbReference type="GO" id="GO:0006979">
    <property type="term" value="P:response to oxidative stress"/>
    <property type="evidence" value="ECO:0007669"/>
    <property type="project" value="InterPro"/>
</dbReference>
<evidence type="ECO:0000256" key="1">
    <source>
        <dbReference type="ARBA" id="ARBA00012499"/>
    </source>
</evidence>
<feature type="domain" description="MsrB" evidence="5">
    <location>
        <begin position="49"/>
        <end position="170"/>
    </location>
</feature>
<dbReference type="AlphaFoldDB" id="A0A1H8QY06"/>
<evidence type="ECO:0000259" key="5">
    <source>
        <dbReference type="PROSITE" id="PS51790"/>
    </source>
</evidence>
<feature type="signal peptide" evidence="4">
    <location>
        <begin position="1"/>
        <end position="25"/>
    </location>
</feature>
<dbReference type="NCBIfam" id="TIGR00357">
    <property type="entry name" value="peptide-methionine (R)-S-oxide reductase MsrB"/>
    <property type="match status" value="1"/>
</dbReference>
<dbReference type="RefSeq" id="WP_091640176.1">
    <property type="nucleotide sequence ID" value="NZ_FOEG01000001.1"/>
</dbReference>
<proteinExistence type="predicted"/>
<dbReference type="InterPro" id="IPR028427">
    <property type="entry name" value="Met_Sox_Rdtase_MsrB"/>
</dbReference>
<dbReference type="EC" id="1.8.4.12" evidence="1"/>
<sequence length="182" mass="20393">MKRRRFIGGMSALGVLSMLPSGWLAARADGAHHDVAVNAGELERLSRSADAWRAVLSDDAWQVLFRERTEPSFSSPLDSEYGDGTYVCAACHLPLFSSGTKFDSRTGWPSFYEPLQGHVDTKLDFRLIWPRTEYHCIRCGGHQGHVFNDGPEPTGERWCNNGLALRFVRADEPLPDLRGRET</sequence>
<evidence type="ECO:0000313" key="6">
    <source>
        <dbReference type="EMBL" id="SEO58891.1"/>
    </source>
</evidence>
<dbReference type="Proteomes" id="UP000199657">
    <property type="component" value="Unassembled WGS sequence"/>
</dbReference>
<dbReference type="SUPFAM" id="SSF51316">
    <property type="entry name" value="Mss4-like"/>
    <property type="match status" value="1"/>
</dbReference>
<accession>A0A1H8QY06</accession>
<protein>
    <recommendedName>
        <fullName evidence="1">peptide-methionine (R)-S-oxide reductase</fullName>
        <ecNumber evidence="1">1.8.4.12</ecNumber>
    </recommendedName>
</protein>
<dbReference type="PROSITE" id="PS51790">
    <property type="entry name" value="MSRB"/>
    <property type="match status" value="1"/>
</dbReference>
<dbReference type="OrthoDB" id="9785497at2"/>
<evidence type="ECO:0000313" key="7">
    <source>
        <dbReference type="Proteomes" id="UP000199657"/>
    </source>
</evidence>
<keyword evidence="4" id="KW-0732">Signal</keyword>
<dbReference type="InterPro" id="IPR002579">
    <property type="entry name" value="Met_Sox_Rdtase_MsrB_dom"/>
</dbReference>
<keyword evidence="2" id="KW-0560">Oxidoreductase</keyword>
<gene>
    <name evidence="6" type="ORF">SAMN04488052_101851</name>
</gene>
<evidence type="ECO:0000256" key="3">
    <source>
        <dbReference type="ARBA" id="ARBA00048488"/>
    </source>
</evidence>
<dbReference type="STRING" id="406100.SAMN04488052_101851"/>
<dbReference type="EMBL" id="FOEG01000001">
    <property type="protein sequence ID" value="SEO58891.1"/>
    <property type="molecule type" value="Genomic_DNA"/>
</dbReference>
<dbReference type="InterPro" id="IPR011057">
    <property type="entry name" value="Mss4-like_sf"/>
</dbReference>